<evidence type="ECO:0000256" key="5">
    <source>
        <dbReference type="PROSITE-ProRule" id="PRU00309"/>
    </source>
</evidence>
<dbReference type="Pfam" id="PF05485">
    <property type="entry name" value="THAP"/>
    <property type="match status" value="1"/>
</dbReference>
<dbReference type="Gene3D" id="6.20.210.20">
    <property type="entry name" value="THAP domain"/>
    <property type="match status" value="1"/>
</dbReference>
<keyword evidence="3" id="KW-0862">Zinc</keyword>
<dbReference type="GO" id="GO:0003677">
    <property type="term" value="F:DNA binding"/>
    <property type="evidence" value="ECO:0007669"/>
    <property type="project" value="UniProtKB-UniRule"/>
</dbReference>
<feature type="compositionally biased region" description="Polar residues" evidence="7">
    <location>
        <begin position="183"/>
        <end position="193"/>
    </location>
</feature>
<proteinExistence type="predicted"/>
<feature type="coiled-coil region" evidence="6">
    <location>
        <begin position="211"/>
        <end position="245"/>
    </location>
</feature>
<dbReference type="PANTHER" id="PTHR23080">
    <property type="entry name" value="THAP DOMAIN PROTEIN"/>
    <property type="match status" value="1"/>
</dbReference>
<dbReference type="InterPro" id="IPR006612">
    <property type="entry name" value="THAP_Znf"/>
</dbReference>
<dbReference type="InParanoid" id="A0A6P8HDC3"/>
<name>A0A6P8HDC3_ACTTE</name>
<dbReference type="FunCoup" id="A0A6P8HDC3">
    <property type="interactions" value="2441"/>
</dbReference>
<evidence type="ECO:0000256" key="6">
    <source>
        <dbReference type="SAM" id="Coils"/>
    </source>
</evidence>
<gene>
    <name evidence="10" type="primary">LOC116290709</name>
</gene>
<evidence type="ECO:0000256" key="4">
    <source>
        <dbReference type="ARBA" id="ARBA00023125"/>
    </source>
</evidence>
<evidence type="ECO:0000256" key="7">
    <source>
        <dbReference type="SAM" id="MobiDB-lite"/>
    </source>
</evidence>
<dbReference type="SMART" id="SM00980">
    <property type="entry name" value="THAP"/>
    <property type="match status" value="1"/>
</dbReference>
<feature type="domain" description="THAP-type" evidence="8">
    <location>
        <begin position="1"/>
        <end position="93"/>
    </location>
</feature>
<keyword evidence="4 5" id="KW-0238">DNA-binding</keyword>
<evidence type="ECO:0000256" key="3">
    <source>
        <dbReference type="ARBA" id="ARBA00022833"/>
    </source>
</evidence>
<evidence type="ECO:0000256" key="2">
    <source>
        <dbReference type="ARBA" id="ARBA00022771"/>
    </source>
</evidence>
<dbReference type="AlphaFoldDB" id="A0A6P8HDC3"/>
<dbReference type="GeneID" id="116290709"/>
<keyword evidence="2 5" id="KW-0863">Zinc-finger</keyword>
<feature type="region of interest" description="Disordered" evidence="7">
    <location>
        <begin position="173"/>
        <end position="193"/>
    </location>
</feature>
<organism evidence="9 10">
    <name type="scientific">Actinia tenebrosa</name>
    <name type="common">Australian red waratah sea anemone</name>
    <dbReference type="NCBI Taxonomy" id="6105"/>
    <lineage>
        <taxon>Eukaryota</taxon>
        <taxon>Metazoa</taxon>
        <taxon>Cnidaria</taxon>
        <taxon>Anthozoa</taxon>
        <taxon>Hexacorallia</taxon>
        <taxon>Actiniaria</taxon>
        <taxon>Actiniidae</taxon>
        <taxon>Actinia</taxon>
    </lineage>
</organism>
<evidence type="ECO:0000256" key="1">
    <source>
        <dbReference type="ARBA" id="ARBA00022723"/>
    </source>
</evidence>
<keyword evidence="9" id="KW-1185">Reference proteome</keyword>
<dbReference type="PROSITE" id="PS50950">
    <property type="entry name" value="ZF_THAP"/>
    <property type="match status" value="1"/>
</dbReference>
<dbReference type="SUPFAM" id="SSF57716">
    <property type="entry name" value="Glucocorticoid receptor-like (DNA-binding domain)"/>
    <property type="match status" value="1"/>
</dbReference>
<evidence type="ECO:0000313" key="10">
    <source>
        <dbReference type="RefSeq" id="XP_031553671.1"/>
    </source>
</evidence>
<dbReference type="KEGG" id="aten:116290709"/>
<dbReference type="Proteomes" id="UP000515163">
    <property type="component" value="Unplaced"/>
</dbReference>
<protein>
    <submittedName>
        <fullName evidence="10">Uncharacterized protein LOC116290709</fullName>
    </submittedName>
</protein>
<dbReference type="GO" id="GO:0008270">
    <property type="term" value="F:zinc ion binding"/>
    <property type="evidence" value="ECO:0007669"/>
    <property type="project" value="UniProtKB-KW"/>
</dbReference>
<dbReference type="RefSeq" id="XP_031553671.1">
    <property type="nucleotide sequence ID" value="XM_031697811.1"/>
</dbReference>
<evidence type="ECO:0000313" key="9">
    <source>
        <dbReference type="Proteomes" id="UP000515163"/>
    </source>
</evidence>
<keyword evidence="6" id="KW-0175">Coiled coil</keyword>
<dbReference type="InterPro" id="IPR038441">
    <property type="entry name" value="THAP_Znf_sf"/>
</dbReference>
<keyword evidence="1" id="KW-0479">Metal-binding</keyword>
<sequence>MSGFGRECACYGCSNAQYSKDGGTSGLSLFKFPQKNPQRDRWCNLIKRQHGRDGFSVNNLTLICEEHFRKEDIYRPPGGTQSRLREGAEPSIFPWKSSEVKPQRRVLVRQTNNPEPSVTTESLSVSTKTDVNLDEMEIEDAANVVTVSSENSNMHVVEPTVVGPIKPRYQKKAVQTEIESDSPETNSTQEHSYSFSFASKRDTFGEQEDYIKKIEDKLEKQTAIIHDLQSQVGVLKKQLEEYERKKFSIEKFKDDDSAILFYTGFPNYNALVAVYEYLEPKVGKLQYWNGQLAPDTKAY</sequence>
<accession>A0A6P8HDC3</accession>
<dbReference type="OrthoDB" id="10020990at2759"/>
<evidence type="ECO:0000259" key="8">
    <source>
        <dbReference type="PROSITE" id="PS50950"/>
    </source>
</evidence>
<reference evidence="10" key="1">
    <citation type="submission" date="2025-08" db="UniProtKB">
        <authorList>
            <consortium name="RefSeq"/>
        </authorList>
    </citation>
    <scope>IDENTIFICATION</scope>
    <source>
        <tissue evidence="10">Tentacle</tissue>
    </source>
</reference>
<dbReference type="SMART" id="SM00692">
    <property type="entry name" value="DM3"/>
    <property type="match status" value="1"/>
</dbReference>